<evidence type="ECO:0000313" key="17">
    <source>
        <dbReference type="EMBL" id="OMJ74877.1"/>
    </source>
</evidence>
<keyword evidence="4" id="KW-0479">Metal-binding</keyword>
<dbReference type="GO" id="GO:0030145">
    <property type="term" value="F:manganese ion binding"/>
    <property type="evidence" value="ECO:0007669"/>
    <property type="project" value="InterPro"/>
</dbReference>
<evidence type="ECO:0000256" key="6">
    <source>
        <dbReference type="ARBA" id="ARBA00022997"/>
    </source>
</evidence>
<dbReference type="InterPro" id="IPR007865">
    <property type="entry name" value="Aminopep_P_N"/>
</dbReference>
<dbReference type="PANTHER" id="PTHR48480:SF2">
    <property type="entry name" value="PEPTIDASE D"/>
    <property type="match status" value="1"/>
</dbReference>
<dbReference type="Gene3D" id="3.40.350.10">
    <property type="entry name" value="Creatinase/prolidase N-terminal domain"/>
    <property type="match status" value="1"/>
</dbReference>
<evidence type="ECO:0000256" key="13">
    <source>
        <dbReference type="ARBA" id="ARBA00044284"/>
    </source>
</evidence>
<keyword evidence="3" id="KW-0645">Protease</keyword>
<dbReference type="Gene3D" id="3.90.230.10">
    <property type="entry name" value="Creatinase/methionine aminopeptidase superfamily"/>
    <property type="match status" value="1"/>
</dbReference>
<proteinExistence type="inferred from homology"/>
<evidence type="ECO:0000256" key="1">
    <source>
        <dbReference type="ARBA" id="ARBA00001936"/>
    </source>
</evidence>
<dbReference type="InterPro" id="IPR036005">
    <property type="entry name" value="Creatinase/aminopeptidase-like"/>
</dbReference>
<keyword evidence="8" id="KW-0464">Manganese</keyword>
<evidence type="ECO:0000256" key="14">
    <source>
        <dbReference type="ARBA" id="ARBA00044351"/>
    </source>
</evidence>
<dbReference type="Pfam" id="PF00557">
    <property type="entry name" value="Peptidase_M24"/>
    <property type="match status" value="1"/>
</dbReference>
<organism evidence="17 18">
    <name type="scientific">Stentor coeruleus</name>
    <dbReference type="NCBI Taxonomy" id="5963"/>
    <lineage>
        <taxon>Eukaryota</taxon>
        <taxon>Sar</taxon>
        <taxon>Alveolata</taxon>
        <taxon>Ciliophora</taxon>
        <taxon>Postciliodesmatophora</taxon>
        <taxon>Heterotrichea</taxon>
        <taxon>Heterotrichida</taxon>
        <taxon>Stentoridae</taxon>
        <taxon>Stentor</taxon>
    </lineage>
</organism>
<evidence type="ECO:0000256" key="2">
    <source>
        <dbReference type="ARBA" id="ARBA00011738"/>
    </source>
</evidence>
<dbReference type="GO" id="GO:0006508">
    <property type="term" value="P:proteolysis"/>
    <property type="evidence" value="ECO:0007669"/>
    <property type="project" value="UniProtKB-KW"/>
</dbReference>
<dbReference type="InterPro" id="IPR052433">
    <property type="entry name" value="X-Pro_dipept-like"/>
</dbReference>
<evidence type="ECO:0000256" key="10">
    <source>
        <dbReference type="ARBA" id="ARBA00044051"/>
    </source>
</evidence>
<evidence type="ECO:0000256" key="15">
    <source>
        <dbReference type="ARBA" id="ARBA00048994"/>
    </source>
</evidence>
<dbReference type="AlphaFoldDB" id="A0A1R2BDN8"/>
<dbReference type="CDD" id="cd01087">
    <property type="entry name" value="Prolidase"/>
    <property type="match status" value="1"/>
</dbReference>
<evidence type="ECO:0000256" key="9">
    <source>
        <dbReference type="ARBA" id="ARBA00043990"/>
    </source>
</evidence>
<evidence type="ECO:0000259" key="16">
    <source>
        <dbReference type="SMART" id="SM01011"/>
    </source>
</evidence>
<dbReference type="GO" id="GO:0070006">
    <property type="term" value="F:metalloaminopeptidase activity"/>
    <property type="evidence" value="ECO:0007669"/>
    <property type="project" value="InterPro"/>
</dbReference>
<evidence type="ECO:0000256" key="12">
    <source>
        <dbReference type="ARBA" id="ARBA00044252"/>
    </source>
</evidence>
<dbReference type="OrthoDB" id="10261878at2759"/>
<comment type="subunit">
    <text evidence="2">Homodimer.</text>
</comment>
<name>A0A1R2BDN8_9CILI</name>
<feature type="domain" description="Aminopeptidase P N-terminal" evidence="16">
    <location>
        <begin position="15"/>
        <end position="149"/>
    </location>
</feature>
<keyword evidence="6" id="KW-0224">Dipeptidase</keyword>
<evidence type="ECO:0000256" key="7">
    <source>
        <dbReference type="ARBA" id="ARBA00023049"/>
    </source>
</evidence>
<gene>
    <name evidence="17" type="ORF">SteCoe_26084</name>
</gene>
<dbReference type="SMART" id="SM01011">
    <property type="entry name" value="AMP_N"/>
    <property type="match status" value="1"/>
</dbReference>
<keyword evidence="5" id="KW-0378">Hydrolase</keyword>
<dbReference type="EMBL" id="MPUH01000723">
    <property type="protein sequence ID" value="OMJ74877.1"/>
    <property type="molecule type" value="Genomic_DNA"/>
</dbReference>
<evidence type="ECO:0000256" key="3">
    <source>
        <dbReference type="ARBA" id="ARBA00022670"/>
    </source>
</evidence>
<evidence type="ECO:0000256" key="4">
    <source>
        <dbReference type="ARBA" id="ARBA00022723"/>
    </source>
</evidence>
<dbReference type="InterPro" id="IPR000994">
    <property type="entry name" value="Pept_M24"/>
</dbReference>
<evidence type="ECO:0000256" key="8">
    <source>
        <dbReference type="ARBA" id="ARBA00023211"/>
    </source>
</evidence>
<keyword evidence="18" id="KW-1185">Reference proteome</keyword>
<comment type="caution">
    <text evidence="17">The sequence shown here is derived from an EMBL/GenBank/DDBJ whole genome shotgun (WGS) entry which is preliminary data.</text>
</comment>
<dbReference type="Proteomes" id="UP000187209">
    <property type="component" value="Unassembled WGS sequence"/>
</dbReference>
<dbReference type="EC" id="3.4.13.9" evidence="10"/>
<reference evidence="17 18" key="1">
    <citation type="submission" date="2016-11" db="EMBL/GenBank/DDBJ databases">
        <title>The macronuclear genome of Stentor coeruleus: a giant cell with tiny introns.</title>
        <authorList>
            <person name="Slabodnick M."/>
            <person name="Ruby J.G."/>
            <person name="Reiff S.B."/>
            <person name="Swart E.C."/>
            <person name="Gosai S."/>
            <person name="Prabakaran S."/>
            <person name="Witkowska E."/>
            <person name="Larue G.E."/>
            <person name="Fisher S."/>
            <person name="Freeman R.M."/>
            <person name="Gunawardena J."/>
            <person name="Chu W."/>
            <person name="Stover N.A."/>
            <person name="Gregory B.D."/>
            <person name="Nowacki M."/>
            <person name="Derisi J."/>
            <person name="Roy S.W."/>
            <person name="Marshall W.F."/>
            <person name="Sood P."/>
        </authorList>
    </citation>
    <scope>NUCLEOTIDE SEQUENCE [LARGE SCALE GENOMIC DNA]</scope>
    <source>
        <strain evidence="17">WM001</strain>
    </source>
</reference>
<evidence type="ECO:0000256" key="5">
    <source>
        <dbReference type="ARBA" id="ARBA00022801"/>
    </source>
</evidence>
<accession>A0A1R2BDN8</accession>
<comment type="similarity">
    <text evidence="9">Belongs to the peptidase M24B family. Eukaryotic-type prolidase subfamily.</text>
</comment>
<keyword evidence="7" id="KW-0482">Metalloprotease</keyword>
<sequence length="477" mass="53709">MAEIYTLKGLEDYAHESQMFLKLRTRLLEQVKAAGAESNSIIALHGTEPNIINDSDTEYELYYEAFSFNITGLKDLSCYIIIEIDSGQVHIFVPPFDDVIKAFLLPSTPEAINETYGYNAYYHNNLEQVLSKLNPNCIYLNKGTNTDSGVSTPCSYLNVPELNNYKKDEDLLYKIFAKARSVKLDEEIEIMKRIIKASSEAHIEVMKHCRPGLMEYSLAGVFRGYISTNYGLQYSFKPISASGKTAAVLHYPYMDKRIEDGTIMLCDMGAYGYGYCSDIACSFPANGRFTEKQANIYNIVLKANRAVIQTMRPGMDWTDMHLLAEKIIIEGLVDIGVLKGNVEEIQRKRIGAIFFPHGLGHFLGQDTHDVGGYICGHSRSTEPGIKCLRTRRNLEKNMIITVEPGCYFIDFAIEQGLANTDFQEYFGDKLSEYRDFGGVRIEDDVLVTENGGEILTDVPRTVAQIEALMAGQNWRSV</sequence>
<dbReference type="InterPro" id="IPR029149">
    <property type="entry name" value="Creatin/AminoP/Spt16_N"/>
</dbReference>
<comment type="cofactor">
    <cofactor evidence="1">
        <name>Mn(2+)</name>
        <dbReference type="ChEBI" id="CHEBI:29035"/>
    </cofactor>
</comment>
<evidence type="ECO:0000256" key="11">
    <source>
        <dbReference type="ARBA" id="ARBA00044141"/>
    </source>
</evidence>
<dbReference type="SUPFAM" id="SSF55920">
    <property type="entry name" value="Creatinase/aminopeptidase"/>
    <property type="match status" value="1"/>
</dbReference>
<dbReference type="FunFam" id="3.90.230.10:FF:000002">
    <property type="entry name" value="Xaa-Pro aminopeptidase 3"/>
    <property type="match status" value="1"/>
</dbReference>
<evidence type="ECO:0000313" key="18">
    <source>
        <dbReference type="Proteomes" id="UP000187209"/>
    </source>
</evidence>
<dbReference type="GO" id="GO:0102009">
    <property type="term" value="F:proline dipeptidase activity"/>
    <property type="evidence" value="ECO:0007669"/>
    <property type="project" value="UniProtKB-EC"/>
</dbReference>
<protein>
    <recommendedName>
        <fullName evidence="11">Xaa-Pro dipeptidase</fullName>
        <ecNumber evidence="10">3.4.13.9</ecNumber>
    </recommendedName>
    <alternativeName>
        <fullName evidence="14">Imidodipeptidase</fullName>
    </alternativeName>
    <alternativeName>
        <fullName evidence="12">Peptidase D</fullName>
    </alternativeName>
    <alternativeName>
        <fullName evidence="13">Proline dipeptidase</fullName>
    </alternativeName>
</protein>
<comment type="catalytic activity">
    <reaction evidence="15">
        <text>Xaa-L-Pro dipeptide + H2O = an L-alpha-amino acid + L-proline</text>
        <dbReference type="Rhea" id="RHEA:76407"/>
        <dbReference type="ChEBI" id="CHEBI:15377"/>
        <dbReference type="ChEBI" id="CHEBI:59869"/>
        <dbReference type="ChEBI" id="CHEBI:60039"/>
        <dbReference type="ChEBI" id="CHEBI:195196"/>
        <dbReference type="EC" id="3.4.13.9"/>
    </reaction>
</comment>
<dbReference type="PANTHER" id="PTHR48480">
    <property type="match status" value="1"/>
</dbReference>